<gene>
    <name evidence="4" type="ORF">SNE40_017417</name>
    <name evidence="2" type="ORF">SNE40_023719</name>
    <name evidence="3" type="ORF">SNE40_023720</name>
</gene>
<evidence type="ECO:0000313" key="4">
    <source>
        <dbReference type="EMBL" id="KAK6174072.1"/>
    </source>
</evidence>
<sequence>MASEYDGLVGTGRLNTENLLDIMGNHTSIAEFLRDEEVRFSFHATHATELEQEILIEGEFDFDGVVVDLNCFSAIKSPIFYLLLDHEKVEFNQPAYHLLKKHIGLSTFNVAEIERLKRTRSFNIGYTNGWRVTLTLMPTRDGKGNCFETAERAKSAFREYVKRLCCKMIYLLENQPPAELRRPSLRKNASFRISNMNVLPQDQEFILSLLDRAVLDTELEVGTEVLIFASKFGMKDKQPLTLSGIFFMDQVRYISVHTACTLSAEYCNTHILWARHGLYEIVGRRGRFFGCLGIREAANFQSNLDARAMDISANLLNIAKYPENMTFIQLYADTPHLHTDLSFPNPVSGSIATCGLLHHKTTKALGKRAETYLKTLEDNARKLVGLISSRVEIVSIVPGIGAANTFTAGMFFNIPNLCRLMKEHCLVLPFSEGEGDRSFTQKLRDVAFSLCKTLREISTDNIHGGGYVATWKCFQLELALESFFYGKTLAEMNEIYSTNLGPGMSNERSLTLQRGFLGLDLPNASALPTSPPPLSLWTRNENQKKRINRVFGLSDHLESCDAELGRRLITILLLDLYDTSILPIHTLKMRNPPANAIVKGSVAREHLATLIVDRRLGKYPFTFGRALAIAGSRGRDNETVLLRGLVEIDINYFPAVKLRDVHGNPRLTWNKRDYWEIVRPHQALSIAAKAGEVSSAVVVEMVNRGLTYARNVEAYKDTGMPWLMTIINRLQEQRLSQAQLIKVCTFLSCVAFLQQHLYIDYNKLGNLELDLPISQHKMRQLEIQSHRLLSGLNRVRIWRLNERIPIKYRFPSKHVAPKSNSEKEIVEEEEPPDEEQPEMMDDEDNQQDVHRIAVRTVPKNHRGRWTCQELALLEMALQLDGADLKSSYQAYVKFCCNKGIPSRGFDAFKHKSLRFKRDKT</sequence>
<protein>
    <submittedName>
        <fullName evidence="2">Uncharacterized protein</fullName>
    </submittedName>
</protein>
<accession>A0AAN8G4N5</accession>
<dbReference type="EMBL" id="JAZGQO010000037">
    <property type="protein sequence ID" value="KAK6165029.1"/>
    <property type="molecule type" value="Genomic_DNA"/>
</dbReference>
<comment type="caution">
    <text evidence="2">The sequence shown here is derived from an EMBL/GenBank/DDBJ whole genome shotgun (WGS) entry which is preliminary data.</text>
</comment>
<dbReference type="Proteomes" id="UP001347796">
    <property type="component" value="Unassembled WGS sequence"/>
</dbReference>
<feature type="region of interest" description="Disordered" evidence="1">
    <location>
        <begin position="815"/>
        <end position="844"/>
    </location>
</feature>
<proteinExistence type="predicted"/>
<evidence type="ECO:0000313" key="3">
    <source>
        <dbReference type="EMBL" id="KAK6165029.1"/>
    </source>
</evidence>
<evidence type="ECO:0000313" key="5">
    <source>
        <dbReference type="Proteomes" id="UP001347796"/>
    </source>
</evidence>
<evidence type="ECO:0000256" key="1">
    <source>
        <dbReference type="SAM" id="MobiDB-lite"/>
    </source>
</evidence>
<evidence type="ECO:0000313" key="2">
    <source>
        <dbReference type="EMBL" id="KAK6165028.1"/>
    </source>
</evidence>
<name>A0AAN8G4N5_PATCE</name>
<dbReference type="AlphaFoldDB" id="A0AAN8G4N5"/>
<feature type="compositionally biased region" description="Acidic residues" evidence="1">
    <location>
        <begin position="825"/>
        <end position="844"/>
    </location>
</feature>
<dbReference type="EMBL" id="JAZGQO010000037">
    <property type="protein sequence ID" value="KAK6165028.1"/>
    <property type="molecule type" value="Genomic_DNA"/>
</dbReference>
<dbReference type="EMBL" id="JAZGQO010000011">
    <property type="protein sequence ID" value="KAK6174072.1"/>
    <property type="molecule type" value="Genomic_DNA"/>
</dbReference>
<organism evidence="2 5">
    <name type="scientific">Patella caerulea</name>
    <name type="common">Rayed Mediterranean limpet</name>
    <dbReference type="NCBI Taxonomy" id="87958"/>
    <lineage>
        <taxon>Eukaryota</taxon>
        <taxon>Metazoa</taxon>
        <taxon>Spiralia</taxon>
        <taxon>Lophotrochozoa</taxon>
        <taxon>Mollusca</taxon>
        <taxon>Gastropoda</taxon>
        <taxon>Patellogastropoda</taxon>
        <taxon>Patelloidea</taxon>
        <taxon>Patellidae</taxon>
        <taxon>Patella</taxon>
    </lineage>
</organism>
<keyword evidence="5" id="KW-1185">Reference proteome</keyword>
<reference evidence="2 5" key="1">
    <citation type="submission" date="2024-01" db="EMBL/GenBank/DDBJ databases">
        <title>The genome of the rayed Mediterranean limpet Patella caerulea (Linnaeus, 1758).</title>
        <authorList>
            <person name="Anh-Thu Weber A."/>
            <person name="Halstead-Nussloch G."/>
        </authorList>
    </citation>
    <scope>NUCLEOTIDE SEQUENCE [LARGE SCALE GENOMIC DNA]</scope>
    <source>
        <strain evidence="2">AATW-2023a</strain>
        <tissue evidence="2">Whole specimen</tissue>
    </source>
</reference>